<proteinExistence type="predicted"/>
<gene>
    <name evidence="4" type="ORF">MPHL21000_13420</name>
</gene>
<dbReference type="EMBL" id="ANBP01000016">
    <property type="protein sequence ID" value="KAB7755337.1"/>
    <property type="molecule type" value="Genomic_DNA"/>
</dbReference>
<evidence type="ECO:0000313" key="5">
    <source>
        <dbReference type="Proteomes" id="UP000325690"/>
    </source>
</evidence>
<dbReference type="InterPro" id="IPR052376">
    <property type="entry name" value="Oxidative_Scav/Glycosyltrans"/>
</dbReference>
<evidence type="ECO:0000259" key="2">
    <source>
        <dbReference type="Pfam" id="PF02591"/>
    </source>
</evidence>
<feature type="coiled-coil region" evidence="1">
    <location>
        <begin position="44"/>
        <end position="144"/>
    </location>
</feature>
<sequence>MKADVAQQKSLLELAELDATLSRIDHKTKNLAEQKKLDEVQAAHREATDRQAALQIAIEDLDAQIAKLEHEIDSVRQREERDRKLMAGGTVDAKQLTELQHELETLERRQSALEDSQLEVMERREELQRDHQAVQGQIDSLEADIGLARAARDSALVELDEQRHQSLSRREELVATLDAELVALYEKLRSRGGAGAGQLQGRRCGACRIEIDQGEFARINAAAEDDVTRCPECGAILLRVKGTGK</sequence>
<dbReference type="InterPro" id="IPR056003">
    <property type="entry name" value="CT398_CC_hairpin"/>
</dbReference>
<evidence type="ECO:0000259" key="3">
    <source>
        <dbReference type="Pfam" id="PF24481"/>
    </source>
</evidence>
<evidence type="ECO:0000313" key="4">
    <source>
        <dbReference type="EMBL" id="KAB7755337.1"/>
    </source>
</evidence>
<evidence type="ECO:0000256" key="1">
    <source>
        <dbReference type="SAM" id="Coils"/>
    </source>
</evidence>
<dbReference type="InterPro" id="IPR003743">
    <property type="entry name" value="Zf-RING_7"/>
</dbReference>
<dbReference type="Pfam" id="PF02591">
    <property type="entry name" value="Zn_ribbon_9"/>
    <property type="match status" value="1"/>
</dbReference>
<dbReference type="PANTHER" id="PTHR39082:SF1">
    <property type="entry name" value="SCAVENGER RECEPTOR CLASS A MEMBER 3"/>
    <property type="match status" value="1"/>
</dbReference>
<dbReference type="Pfam" id="PF24481">
    <property type="entry name" value="CT398_CC"/>
    <property type="match status" value="1"/>
</dbReference>
<organism evidence="4 5">
    <name type="scientific">Mycolicibacterium phlei DSM 43239 = CCUG 21000</name>
    <dbReference type="NCBI Taxonomy" id="1226750"/>
    <lineage>
        <taxon>Bacteria</taxon>
        <taxon>Bacillati</taxon>
        <taxon>Actinomycetota</taxon>
        <taxon>Actinomycetes</taxon>
        <taxon>Mycobacteriales</taxon>
        <taxon>Mycobacteriaceae</taxon>
        <taxon>Mycolicibacterium</taxon>
    </lineage>
</organism>
<dbReference type="GeneID" id="74303640"/>
<keyword evidence="1" id="KW-0175">Coiled coil</keyword>
<dbReference type="Gene3D" id="1.10.287.1490">
    <property type="match status" value="1"/>
</dbReference>
<keyword evidence="5" id="KW-1185">Reference proteome</keyword>
<comment type="caution">
    <text evidence="4">The sequence shown here is derived from an EMBL/GenBank/DDBJ whole genome shotgun (WGS) entry which is preliminary data.</text>
</comment>
<protein>
    <submittedName>
        <fullName evidence="4">Uncharacterized protein</fullName>
    </submittedName>
</protein>
<reference evidence="4 5" key="1">
    <citation type="submission" date="2012-10" db="EMBL/GenBank/DDBJ databases">
        <title>The draft sequence of the Mycobacterium pheli genome.</title>
        <authorList>
            <person name="Pettersson B.M.F."/>
            <person name="Das S."/>
            <person name="Dasgupta S."/>
            <person name="Bhattacharya A."/>
            <person name="Kirsebom L.A."/>
        </authorList>
    </citation>
    <scope>NUCLEOTIDE SEQUENCE [LARGE SCALE GENOMIC DNA]</scope>
    <source>
        <strain evidence="4 5">CCUG 21000</strain>
    </source>
</reference>
<dbReference type="Proteomes" id="UP000325690">
    <property type="component" value="Unassembled WGS sequence"/>
</dbReference>
<dbReference type="PANTHER" id="PTHR39082">
    <property type="entry name" value="PHOSPHOLIPASE C-BETA-2-RELATED"/>
    <property type="match status" value="1"/>
</dbReference>
<accession>A0A5N5V2K4</accession>
<name>A0A5N5V2K4_MYCPH</name>
<feature type="domain" description="CT398-like coiled coil hairpin" evidence="3">
    <location>
        <begin position="14"/>
        <end position="193"/>
    </location>
</feature>
<feature type="domain" description="C4-type zinc ribbon" evidence="2">
    <location>
        <begin position="203"/>
        <end position="237"/>
    </location>
</feature>
<dbReference type="RefSeq" id="WP_003885920.1">
    <property type="nucleotide sequence ID" value="NZ_ANBO01000013.1"/>
</dbReference>
<dbReference type="AlphaFoldDB" id="A0A5N5V2K4"/>